<dbReference type="InterPro" id="IPR026444">
    <property type="entry name" value="Secre_tail"/>
</dbReference>
<dbReference type="InterPro" id="IPR052918">
    <property type="entry name" value="Motility_Chemotaxis_Reg"/>
</dbReference>
<dbReference type="InterPro" id="IPR010620">
    <property type="entry name" value="SBBP_repeat"/>
</dbReference>
<evidence type="ECO:0000256" key="1">
    <source>
        <dbReference type="SAM" id="SignalP"/>
    </source>
</evidence>
<comment type="caution">
    <text evidence="4">The sequence shown here is derived from an EMBL/GenBank/DDBJ whole genome shotgun (WGS) entry which is preliminary data.</text>
</comment>
<keyword evidence="1" id="KW-0732">Signal</keyword>
<organism evidence="4 5">
    <name type="scientific">Nemorincola caseinilytica</name>
    <dbReference type="NCBI Taxonomy" id="2054315"/>
    <lineage>
        <taxon>Bacteria</taxon>
        <taxon>Pseudomonadati</taxon>
        <taxon>Bacteroidota</taxon>
        <taxon>Chitinophagia</taxon>
        <taxon>Chitinophagales</taxon>
        <taxon>Chitinophagaceae</taxon>
        <taxon>Nemorincola</taxon>
    </lineage>
</organism>
<dbReference type="NCBIfam" id="TIGR04183">
    <property type="entry name" value="Por_Secre_tail"/>
    <property type="match status" value="1"/>
</dbReference>
<evidence type="ECO:0000313" key="4">
    <source>
        <dbReference type="EMBL" id="GAA4463743.1"/>
    </source>
</evidence>
<feature type="chain" id="PRO_5046338273" description="T9SS type A sorting domain-containing protein" evidence="1">
    <location>
        <begin position="24"/>
        <end position="1248"/>
    </location>
</feature>
<dbReference type="InterPro" id="IPR013783">
    <property type="entry name" value="Ig-like_fold"/>
</dbReference>
<sequence length="1248" mass="128756">MYLSGTKCMALSMGCILSLSALAKNAVPVAGQDLQKPLSFIENKGQLVDNNGKPLTAIQYKMSTPGMNLYIGNGQLHYQFRKLVDPKAEIPVFKTYRMGVTLLGTDPHAKVVASDAKEYYEQYYTAGANGITAHSFGKVTYQNVYPGIDWVLYIKGDNVEYDFVVRPGADASLIKLKYDGATSLRLTADGGIAAATPMGRIQEKRPIAYEHATGKAIAANFRLNGNVLSFHAAKHNGTLVIDPVIQWSTYFGGANEDVATCVKVSPGNNVYIGGYTASTGLGFTIGMPNAPYSTVFGGNYDAFISKYDQNGVRQFTTYFGGTGNDRGTCLATDGTAAAIYLGGSTTGSAGLATGGAYRGANSGLIDGFIFKINNNGARQWSTYYGGPGNDYINGITLDPANNVYITGRTESATLIATAGVFQAARSGSADAFVAKFNGPSGTGTIMFSTYYGGTGVDEGYSVACDATNNVYITGQTTSITNIATAGAHQAALSGANDAFIGMLNTTGTTRSWGTYFGGPGTDQGVQMVCRTATGDLGIVGYTTSTSGIASTNAQQTTYGGGTQDGFVAQFTTAGVRRWSTYIGGPDLDYAESICLDPLGHLVVAGGTLSTTGIATPGALQTTIGGNFDAFSAKYTSTLGQKIWGSYFGNAVNDHALGIICGTGGDILMAGRTANITGIATAGAAQTAYGGGAYDAFLTKFRIDTFALINQPYIDTLICAGGTLTLPYAVNINFRAGNTFTAQLSNAAGSFAAPVNIGTAVSSTSGNITCTIPAGTPAGTGYRIRITGTAPAYISPDNFKNIAIVAALPAVTITSNSPVCVGNTLALSGTATWSISSYSWSGPGGFAAATASTTRPGMTLTDAGVYTLTTTHNGCPANVNTVNVVVNNTTPPAPVAAASTVNCNGGTLYLFADTGIVTTATYAWTGPAGFSSALQNPTVSPLSAANAGIYSVTDTVDGCVSLATTINVTVTPNTPTGITISVTPNDTICGGTLVNFSSMPFNSGVSPLFQWKVNGMPVVGALSTTWASSSLTDGNIITCEMTSDADCPAPAVAVSNPIKMNVIANELMVYIFANPGVSVNPHDSVVFTSAVYNAGIAPGYQWMRNGSDIPGATNTTYTLHNVTVYDTISLTITPTMSCVTPAIGRSNVLVVHPNTAVAGVAPELSSIEVFPNPNTGTFTLKGSIAGADVNVLSIAVVNAVGQVVLRDQVQVQNGAFTKAVGLSDLTPGIYMLQLSTDGLSKTIRFSVEK</sequence>
<evidence type="ECO:0008006" key="6">
    <source>
        <dbReference type="Google" id="ProtNLM"/>
    </source>
</evidence>
<evidence type="ECO:0000259" key="2">
    <source>
        <dbReference type="Pfam" id="PF18962"/>
    </source>
</evidence>
<dbReference type="PANTHER" id="PTHR35580">
    <property type="entry name" value="CELL SURFACE GLYCOPROTEIN (S-LAYER PROTEIN)-LIKE PROTEIN"/>
    <property type="match status" value="1"/>
</dbReference>
<feature type="domain" description="Secretion system C-terminal sorting" evidence="2">
    <location>
        <begin position="1168"/>
        <end position="1241"/>
    </location>
</feature>
<dbReference type="Proteomes" id="UP001500067">
    <property type="component" value="Unassembled WGS sequence"/>
</dbReference>
<dbReference type="InterPro" id="IPR057708">
    <property type="entry name" value="DUF7948"/>
</dbReference>
<dbReference type="Gene3D" id="2.60.40.10">
    <property type="entry name" value="Immunoglobulins"/>
    <property type="match status" value="3"/>
</dbReference>
<proteinExistence type="predicted"/>
<dbReference type="Pfam" id="PF25778">
    <property type="entry name" value="DUF7948"/>
    <property type="match status" value="1"/>
</dbReference>
<dbReference type="PANTHER" id="PTHR35580:SF1">
    <property type="entry name" value="PHYTASE-LIKE DOMAIN-CONTAINING PROTEIN"/>
    <property type="match status" value="1"/>
</dbReference>
<accession>A0ABP8N9T7</accession>
<gene>
    <name evidence="4" type="ORF">GCM10023093_12870</name>
</gene>
<dbReference type="EMBL" id="BAABFA010000008">
    <property type="protein sequence ID" value="GAA4463743.1"/>
    <property type="molecule type" value="Genomic_DNA"/>
</dbReference>
<keyword evidence="5" id="KW-1185">Reference proteome</keyword>
<protein>
    <recommendedName>
        <fullName evidence="6">T9SS type A sorting domain-containing protein</fullName>
    </recommendedName>
</protein>
<evidence type="ECO:0000313" key="5">
    <source>
        <dbReference type="Proteomes" id="UP001500067"/>
    </source>
</evidence>
<dbReference type="Pfam" id="PF06739">
    <property type="entry name" value="SBBP"/>
    <property type="match status" value="1"/>
</dbReference>
<evidence type="ECO:0000259" key="3">
    <source>
        <dbReference type="Pfam" id="PF25778"/>
    </source>
</evidence>
<dbReference type="Pfam" id="PF18962">
    <property type="entry name" value="Por_Secre_tail"/>
    <property type="match status" value="1"/>
</dbReference>
<name>A0ABP8N9T7_9BACT</name>
<feature type="signal peptide" evidence="1">
    <location>
        <begin position="1"/>
        <end position="23"/>
    </location>
</feature>
<feature type="domain" description="DUF7948" evidence="3">
    <location>
        <begin position="40"/>
        <end position="244"/>
    </location>
</feature>
<reference evidence="5" key="1">
    <citation type="journal article" date="2019" name="Int. J. Syst. Evol. Microbiol.">
        <title>The Global Catalogue of Microorganisms (GCM) 10K type strain sequencing project: providing services to taxonomists for standard genome sequencing and annotation.</title>
        <authorList>
            <consortium name="The Broad Institute Genomics Platform"/>
            <consortium name="The Broad Institute Genome Sequencing Center for Infectious Disease"/>
            <person name="Wu L."/>
            <person name="Ma J."/>
        </authorList>
    </citation>
    <scope>NUCLEOTIDE SEQUENCE [LARGE SCALE GENOMIC DNA]</scope>
    <source>
        <strain evidence="5">JCM 32105</strain>
    </source>
</reference>